<dbReference type="InterPro" id="IPR012318">
    <property type="entry name" value="HTH_CRP"/>
</dbReference>
<keyword evidence="3" id="KW-0804">Transcription</keyword>
<dbReference type="KEGG" id="cte:CT1719"/>
<dbReference type="OrthoDB" id="9127033at2"/>
<dbReference type="CDD" id="cd00038">
    <property type="entry name" value="CAP_ED"/>
    <property type="match status" value="1"/>
</dbReference>
<evidence type="ECO:0000259" key="5">
    <source>
        <dbReference type="PROSITE" id="PS51063"/>
    </source>
</evidence>
<proteinExistence type="predicted"/>
<reference evidence="6 7" key="1">
    <citation type="journal article" date="2002" name="Proc. Natl. Acad. Sci. U.S.A.">
        <title>The complete genome sequence of Chlorobium tepidum TLS, a photosynthetic, anaerobic, green-sulfur bacterium.</title>
        <authorList>
            <person name="Eisen J.A."/>
            <person name="Nelson K.E."/>
            <person name="Paulsen I.T."/>
            <person name="Heidelberg J.F."/>
            <person name="Wu M."/>
            <person name="Dodson R.J."/>
            <person name="Deboy R."/>
            <person name="Gwinn M.L."/>
            <person name="Nelson W.C."/>
            <person name="Haft D.H."/>
            <person name="Hickey E.K."/>
            <person name="Peterson J.D."/>
            <person name="Durkin A.S."/>
            <person name="Kolonay J.L."/>
            <person name="Yang F."/>
            <person name="Holt I."/>
            <person name="Umayam L.A."/>
            <person name="Mason T."/>
            <person name="Brenner M."/>
            <person name="Shea T.P."/>
            <person name="Parksey D."/>
            <person name="Nierman W.C."/>
            <person name="Feldblyum T.V."/>
            <person name="Hansen C.L."/>
            <person name="Craven M.B."/>
            <person name="Radune D."/>
            <person name="Vamathevan J."/>
            <person name="Khouri H."/>
            <person name="White O."/>
            <person name="Gruber T.M."/>
            <person name="Ketchum K.A."/>
            <person name="Venter J.C."/>
            <person name="Tettelin H."/>
            <person name="Bryant D.A."/>
            <person name="Fraser C.M."/>
        </authorList>
    </citation>
    <scope>NUCLEOTIDE SEQUENCE [LARGE SCALE GENOMIC DNA]</scope>
    <source>
        <strain evidence="7">ATCC 49652 / DSM 12025 / NBRC 103806 / TLS</strain>
    </source>
</reference>
<dbReference type="SUPFAM" id="SSF51206">
    <property type="entry name" value="cAMP-binding domain-like"/>
    <property type="match status" value="1"/>
</dbReference>
<feature type="domain" description="HTH crp-type" evidence="5">
    <location>
        <begin position="140"/>
        <end position="214"/>
    </location>
</feature>
<accession>Q8KBR5</accession>
<dbReference type="InterPro" id="IPR050397">
    <property type="entry name" value="Env_Response_Regulators"/>
</dbReference>
<dbReference type="EnsemblBacteria" id="AAM72942">
    <property type="protein sequence ID" value="AAM72942"/>
    <property type="gene ID" value="CT1719"/>
</dbReference>
<dbReference type="GO" id="GO:0003700">
    <property type="term" value="F:DNA-binding transcription factor activity"/>
    <property type="evidence" value="ECO:0007669"/>
    <property type="project" value="TreeGrafter"/>
</dbReference>
<dbReference type="InterPro" id="IPR000595">
    <property type="entry name" value="cNMP-bd_dom"/>
</dbReference>
<dbReference type="InterPro" id="IPR018490">
    <property type="entry name" value="cNMP-bd_dom_sf"/>
</dbReference>
<dbReference type="DNASU" id="1007931"/>
<dbReference type="STRING" id="194439.CT1719"/>
<dbReference type="SMART" id="SM00100">
    <property type="entry name" value="cNMP"/>
    <property type="match status" value="1"/>
</dbReference>
<feature type="domain" description="Cyclic nucleotide-binding" evidence="4">
    <location>
        <begin position="22"/>
        <end position="126"/>
    </location>
</feature>
<evidence type="ECO:0000256" key="1">
    <source>
        <dbReference type="ARBA" id="ARBA00023015"/>
    </source>
</evidence>
<dbReference type="eggNOG" id="COG0664">
    <property type="taxonomic scope" value="Bacteria"/>
</dbReference>
<dbReference type="InterPro" id="IPR014710">
    <property type="entry name" value="RmlC-like_jellyroll"/>
</dbReference>
<dbReference type="PROSITE" id="PS50042">
    <property type="entry name" value="CNMP_BINDING_3"/>
    <property type="match status" value="1"/>
</dbReference>
<dbReference type="SUPFAM" id="SSF46785">
    <property type="entry name" value="Winged helix' DNA-binding domain"/>
    <property type="match status" value="1"/>
</dbReference>
<dbReference type="Proteomes" id="UP000001007">
    <property type="component" value="Chromosome"/>
</dbReference>
<dbReference type="RefSeq" id="WP_010933381.1">
    <property type="nucleotide sequence ID" value="NC_002932.3"/>
</dbReference>
<dbReference type="HOGENOM" id="CLU_075053_4_0_10"/>
<name>Q8KBR5_CHLTE</name>
<evidence type="ECO:0000256" key="3">
    <source>
        <dbReference type="ARBA" id="ARBA00023163"/>
    </source>
</evidence>
<keyword evidence="2" id="KW-0238">DNA-binding</keyword>
<keyword evidence="1" id="KW-0805">Transcription regulation</keyword>
<dbReference type="GO" id="GO:0003677">
    <property type="term" value="F:DNA binding"/>
    <property type="evidence" value="ECO:0007669"/>
    <property type="project" value="UniProtKB-KW"/>
</dbReference>
<dbReference type="InterPro" id="IPR036390">
    <property type="entry name" value="WH_DNA-bd_sf"/>
</dbReference>
<protein>
    <submittedName>
        <fullName evidence="6">Transcriptional regulator, Crp/Fnr family</fullName>
    </submittedName>
</protein>
<gene>
    <name evidence="6" type="ordered locus">CT1719</name>
</gene>
<dbReference type="PANTHER" id="PTHR24567">
    <property type="entry name" value="CRP FAMILY TRANSCRIPTIONAL REGULATORY PROTEIN"/>
    <property type="match status" value="1"/>
</dbReference>
<dbReference type="AlphaFoldDB" id="Q8KBR5"/>
<evidence type="ECO:0000259" key="4">
    <source>
        <dbReference type="PROSITE" id="PS50042"/>
    </source>
</evidence>
<evidence type="ECO:0000256" key="2">
    <source>
        <dbReference type="ARBA" id="ARBA00023125"/>
    </source>
</evidence>
<dbReference type="EMBL" id="AE006470">
    <property type="protein sequence ID" value="AAM72942.1"/>
    <property type="molecule type" value="Genomic_DNA"/>
</dbReference>
<dbReference type="Pfam" id="PF13545">
    <property type="entry name" value="HTH_Crp_2"/>
    <property type="match status" value="1"/>
</dbReference>
<dbReference type="PANTHER" id="PTHR24567:SF26">
    <property type="entry name" value="REGULATORY PROTEIN YEIL"/>
    <property type="match status" value="1"/>
</dbReference>
<dbReference type="Gene3D" id="2.60.120.10">
    <property type="entry name" value="Jelly Rolls"/>
    <property type="match status" value="1"/>
</dbReference>
<evidence type="ECO:0000313" key="6">
    <source>
        <dbReference type="EMBL" id="AAM72942.1"/>
    </source>
</evidence>
<dbReference type="PROSITE" id="PS51063">
    <property type="entry name" value="HTH_CRP_2"/>
    <property type="match status" value="1"/>
</dbReference>
<evidence type="ECO:0000313" key="7">
    <source>
        <dbReference type="Proteomes" id="UP000001007"/>
    </source>
</evidence>
<dbReference type="Pfam" id="PF00027">
    <property type="entry name" value="cNMP_binding"/>
    <property type="match status" value="1"/>
</dbReference>
<organism evidence="6 7">
    <name type="scientific">Chlorobaculum tepidum (strain ATCC 49652 / DSM 12025 / NBRC 103806 / TLS)</name>
    <name type="common">Chlorobium tepidum</name>
    <dbReference type="NCBI Taxonomy" id="194439"/>
    <lineage>
        <taxon>Bacteria</taxon>
        <taxon>Pseudomonadati</taxon>
        <taxon>Chlorobiota</taxon>
        <taxon>Chlorobiia</taxon>
        <taxon>Chlorobiales</taxon>
        <taxon>Chlorobiaceae</taxon>
        <taxon>Chlorobaculum</taxon>
    </lineage>
</organism>
<dbReference type="GO" id="GO:0005829">
    <property type="term" value="C:cytosol"/>
    <property type="evidence" value="ECO:0007669"/>
    <property type="project" value="TreeGrafter"/>
</dbReference>
<sequence>MSLDNNKGKASHATRQILEKYLTLRSFRKGQLLWSEGDTDGLLVFLKSGRVKIYRLLPMGKAITLYIFGKGSVFGFMPFFDDAPYPAYAQALDDCEADVISRSGLRQAVHQDPEVAIVLMKQLAQRLRDAFDTIERLQSKGANPKVAAALMALMDDSPNIAGRPLFITLPVASHEFAQSLGLTPETLSRSITHLVEKNILKRLQRNRFQILDLEALEKVAESALR</sequence>
<keyword evidence="7" id="KW-1185">Reference proteome</keyword>